<keyword evidence="6" id="KW-0460">Magnesium</keyword>
<keyword evidence="5 10" id="KW-0106">Calcium</keyword>
<dbReference type="InterPro" id="IPR008250">
    <property type="entry name" value="ATPase_P-typ_transduc_dom_A_sf"/>
</dbReference>
<comment type="similarity">
    <text evidence="1">Belongs to the 'GDXG' lipolytic enzyme family.</text>
</comment>
<dbReference type="PANTHER" id="PTHR24093:SF518">
    <property type="entry name" value="CALCIUM-TRANSPORTING ATPASE"/>
    <property type="match status" value="1"/>
</dbReference>
<gene>
    <name evidence="13" type="primary">LOC113735371</name>
</gene>
<feature type="transmembrane region" description="Helical" evidence="10">
    <location>
        <begin position="996"/>
        <end position="1014"/>
    </location>
</feature>
<dbReference type="InterPro" id="IPR023299">
    <property type="entry name" value="ATPase_P-typ_cyto_dom_N"/>
</dbReference>
<feature type="transmembrane region" description="Helical" evidence="10">
    <location>
        <begin position="399"/>
        <end position="420"/>
    </location>
</feature>
<reference evidence="13" key="1">
    <citation type="submission" date="2025-08" db="UniProtKB">
        <authorList>
            <consortium name="RefSeq"/>
        </authorList>
    </citation>
    <scope>IDENTIFICATION</scope>
    <source>
        <tissue evidence="13">Leaves</tissue>
    </source>
</reference>
<dbReference type="InterPro" id="IPR006408">
    <property type="entry name" value="P-type_ATPase_IIB"/>
</dbReference>
<keyword evidence="12" id="KW-1185">Reference proteome</keyword>
<evidence type="ECO:0000256" key="1">
    <source>
        <dbReference type="ARBA" id="ARBA00010515"/>
    </source>
</evidence>
<keyword evidence="2 10" id="KW-0813">Transport</keyword>
<dbReference type="InterPro" id="IPR023298">
    <property type="entry name" value="ATPase_P-typ_TM_dom_sf"/>
</dbReference>
<dbReference type="SUPFAM" id="SSF56784">
    <property type="entry name" value="HAD-like"/>
    <property type="match status" value="1"/>
</dbReference>
<keyword evidence="10" id="KW-0109">Calcium transport</keyword>
<dbReference type="EC" id="7.2.2.10" evidence="10"/>
<evidence type="ECO:0000313" key="13">
    <source>
        <dbReference type="RefSeq" id="XP_071940134.1"/>
    </source>
</evidence>
<dbReference type="InterPro" id="IPR059000">
    <property type="entry name" value="ATPase_P-type_domA"/>
</dbReference>
<dbReference type="InterPro" id="IPR029058">
    <property type="entry name" value="AB_hydrolase_fold"/>
</dbReference>
<comment type="subcellular location">
    <subcellularLocation>
        <location evidence="10">Membrane</location>
        <topology evidence="10">Multi-pass membrane protein</topology>
    </subcellularLocation>
</comment>
<dbReference type="Pfam" id="PF00690">
    <property type="entry name" value="Cation_ATPase_N"/>
    <property type="match status" value="1"/>
</dbReference>
<evidence type="ECO:0000256" key="8">
    <source>
        <dbReference type="ARBA" id="ARBA00023065"/>
    </source>
</evidence>
<dbReference type="Pfam" id="PF00122">
    <property type="entry name" value="E1-E2_ATPase"/>
    <property type="match status" value="1"/>
</dbReference>
<dbReference type="Gene3D" id="3.40.1110.10">
    <property type="entry name" value="Calcium-transporting ATPase, cytoplasmic domain N"/>
    <property type="match status" value="2"/>
</dbReference>
<dbReference type="InterPro" id="IPR013094">
    <property type="entry name" value="AB_hydrolase_3"/>
</dbReference>
<comment type="function">
    <text evidence="10">Catalyzes the hydrolysis of ATP coupled with the transport of calcium.</text>
</comment>
<keyword evidence="10" id="KW-0067">ATP-binding</keyword>
<evidence type="ECO:0000256" key="3">
    <source>
        <dbReference type="ARBA" id="ARBA00022692"/>
    </source>
</evidence>
<dbReference type="InterPro" id="IPR004014">
    <property type="entry name" value="ATPase_P-typ_cation-transptr_N"/>
</dbReference>
<dbReference type="Gene3D" id="3.40.50.1000">
    <property type="entry name" value="HAD superfamily/HAD-like"/>
    <property type="match status" value="2"/>
</dbReference>
<keyword evidence="4" id="KW-0479">Metal-binding</keyword>
<dbReference type="PRINTS" id="PR00119">
    <property type="entry name" value="CATATPASE"/>
</dbReference>
<dbReference type="InterPro" id="IPR006068">
    <property type="entry name" value="ATPase_P-typ_cation-transptr_C"/>
</dbReference>
<dbReference type="SUPFAM" id="SSF81665">
    <property type="entry name" value="Calcium ATPase, transmembrane domain M"/>
    <property type="match status" value="1"/>
</dbReference>
<sequence length="1113" mass="122807">MGDTLEASLDAVGSIGAFSLVREEVVDNQGVELTPIYIDAQKRWRAISTMLRSINAFSRARDNAAENYSGLLDNLLPSPSDTVVDIIPERLSELARLKNIEQLRQLGGVPGVASFLRTNAEKGIPGDDEDVIRRRLDFGSNAVQKPTPRVWHTVIEAFGDPIIIILLICATLSLCFGIARHGLRGWSDGGSILVAVFLVIMVTTSSNLWPRRQFFRLSKARDNFSVFVIRNGQQKYISVFEAVVGDIICLKTGDQVPADGLFIDGNSLQVDESSTTAGRESIEVNESCNPFFLSGMKVINGSARMLVTAVGLNTERGRMLSSKNYDIEQRPPLQRKLHELTIQIAKVGLMVAFSVLVVLLVRYFMGNMRNGEGKSDFTAGKTKIHEVYNAVVGILATPAAIAATAIPEGLLLAVMITIAYSTKRMASQKAIVRNLSACEAVGSTTVICTDERGSLTLNHLIISEFCFGKKLLNAGTSSIIPRDVLQLLCEGMLLRSTEVSSGSPIELIESQVHSAIQAWTVQDMEVNVEQVRANCAVHSPESFNSENTQSSIWIKRNTSDTIHVHQKGQPEIILAMCSHYYDEDGIIKHMSIDAIRNLEQIFQEMKSKGLRCVAFAHKEVSEEHSDDAINFDPKLKAENSAFIGCLGLKYPCRPEVQKAVMDCREAEVDIKLVTRSDLTTARAIAIECGIIDPTQDETTEEIVDRQSLQSNAETEIKEKCGTIRVMARASTLDKLHMVQGLKQRGHVVAVTGHSIGDAIVLREANAGLFLEIQGTSQAKENSDIIILDDNFDSVAGVLRWGRGMYHKIQMYAQFQLSVSIACLVIDFVTAVSAKEPPTINIVAAISSGKVPYATFQVLWVKLIVGALAALAITIEEPPEELRQLPRVDQEQPFITSIMWKNIVGQAVYPIIVLLTIQFKGQSTFNLDAKIKDTMIFNILVLWELFVIFNTKRVEGNFFKGIHKRKMFWGVILAIILLQVLIVELLKELADTKQLSWKQWIICIGIAVLAWPIGFGDTKLPLLVYLHGGGCLIKYAFSLTYHAHLNIVVVEAGGIAISINYRLIPEHPLPIAYEDSQIAVKWVASHSNGENPEVWLRNYAGFDRVYFGGDSVGG</sequence>
<keyword evidence="9 10" id="KW-0472">Membrane</keyword>
<protein>
    <recommendedName>
        <fullName evidence="10">Calcium-transporting ATPase</fullName>
        <ecNumber evidence="10">7.2.2.10</ecNumber>
    </recommendedName>
</protein>
<dbReference type="Pfam" id="PF00689">
    <property type="entry name" value="Cation_ATPase_C"/>
    <property type="match status" value="1"/>
</dbReference>
<feature type="transmembrane region" description="Helical" evidence="10">
    <location>
        <begin position="344"/>
        <end position="365"/>
    </location>
</feature>
<feature type="transmembrane region" description="Helical" evidence="10">
    <location>
        <begin position="853"/>
        <end position="872"/>
    </location>
</feature>
<evidence type="ECO:0000313" key="12">
    <source>
        <dbReference type="Proteomes" id="UP001652660"/>
    </source>
</evidence>
<dbReference type="Gene3D" id="1.20.1110.10">
    <property type="entry name" value="Calcium-transporting ATPase, transmembrane domain"/>
    <property type="match status" value="2"/>
</dbReference>
<keyword evidence="7 10" id="KW-1133">Transmembrane helix</keyword>
<dbReference type="SUPFAM" id="SSF53474">
    <property type="entry name" value="alpha/beta-Hydrolases"/>
    <property type="match status" value="1"/>
</dbReference>
<dbReference type="Gene3D" id="2.70.150.10">
    <property type="entry name" value="Calcium-transporting ATPase, cytoplasmic transduction domain A"/>
    <property type="match status" value="1"/>
</dbReference>
<feature type="transmembrane region" description="Helical" evidence="10">
    <location>
        <begin position="191"/>
        <end position="209"/>
    </location>
</feature>
<feature type="transmembrane region" description="Helical" evidence="10">
    <location>
        <begin position="158"/>
        <end position="179"/>
    </location>
</feature>
<name>A0ABM4X828_COFAR</name>
<feature type="transmembrane region" description="Helical" evidence="10">
    <location>
        <begin position="934"/>
        <end position="954"/>
    </location>
</feature>
<dbReference type="InterPro" id="IPR036412">
    <property type="entry name" value="HAD-like_sf"/>
</dbReference>
<dbReference type="Gene3D" id="3.40.50.1820">
    <property type="entry name" value="alpha/beta hydrolase"/>
    <property type="match status" value="1"/>
</dbReference>
<comment type="similarity">
    <text evidence="10">Belongs to the cation transport ATPase (P-type) (TC 3.A.3) family. Type IIB subfamily.</text>
</comment>
<comment type="catalytic activity">
    <reaction evidence="10">
        <text>Ca(2+)(in) + ATP + H2O = Ca(2+)(out) + ADP + phosphate + H(+)</text>
        <dbReference type="Rhea" id="RHEA:18105"/>
        <dbReference type="ChEBI" id="CHEBI:15377"/>
        <dbReference type="ChEBI" id="CHEBI:15378"/>
        <dbReference type="ChEBI" id="CHEBI:29108"/>
        <dbReference type="ChEBI" id="CHEBI:30616"/>
        <dbReference type="ChEBI" id="CHEBI:43474"/>
        <dbReference type="ChEBI" id="CHEBI:456216"/>
        <dbReference type="EC" id="7.2.2.10"/>
    </reaction>
</comment>
<dbReference type="SUPFAM" id="SSF81653">
    <property type="entry name" value="Calcium ATPase, transduction domain A"/>
    <property type="match status" value="1"/>
</dbReference>
<organism evidence="12 13">
    <name type="scientific">Coffea arabica</name>
    <name type="common">Arabian coffee</name>
    <dbReference type="NCBI Taxonomy" id="13443"/>
    <lineage>
        <taxon>Eukaryota</taxon>
        <taxon>Viridiplantae</taxon>
        <taxon>Streptophyta</taxon>
        <taxon>Embryophyta</taxon>
        <taxon>Tracheophyta</taxon>
        <taxon>Spermatophyta</taxon>
        <taxon>Magnoliopsida</taxon>
        <taxon>eudicotyledons</taxon>
        <taxon>Gunneridae</taxon>
        <taxon>Pentapetalae</taxon>
        <taxon>asterids</taxon>
        <taxon>lamiids</taxon>
        <taxon>Gentianales</taxon>
        <taxon>Rubiaceae</taxon>
        <taxon>Ixoroideae</taxon>
        <taxon>Gardenieae complex</taxon>
        <taxon>Bertiereae - Coffeeae clade</taxon>
        <taxon>Coffeeae</taxon>
        <taxon>Coffea</taxon>
    </lineage>
</organism>
<feature type="transmembrane region" description="Helical" evidence="10">
    <location>
        <begin position="893"/>
        <end position="914"/>
    </location>
</feature>
<dbReference type="NCBIfam" id="TIGR01517">
    <property type="entry name" value="ATPase-IIB_Ca"/>
    <property type="match status" value="1"/>
</dbReference>
<accession>A0ABM4X828</accession>
<dbReference type="PANTHER" id="PTHR24093">
    <property type="entry name" value="CATION TRANSPORTING ATPASE"/>
    <property type="match status" value="1"/>
</dbReference>
<feature type="domain" description="Cation-transporting P-type ATPase N-terminal" evidence="11">
    <location>
        <begin position="105"/>
        <end position="178"/>
    </location>
</feature>
<dbReference type="Pfam" id="PF13246">
    <property type="entry name" value="Cation_ATPase"/>
    <property type="match status" value="1"/>
</dbReference>
<dbReference type="RefSeq" id="XP_071940134.1">
    <property type="nucleotide sequence ID" value="XM_072084033.1"/>
</dbReference>
<dbReference type="Pfam" id="PF07859">
    <property type="entry name" value="Abhydrolase_3"/>
    <property type="match status" value="1"/>
</dbReference>
<keyword evidence="3 10" id="KW-0812">Transmembrane</keyword>
<feature type="transmembrane region" description="Helical" evidence="10">
    <location>
        <begin position="966"/>
        <end position="984"/>
    </location>
</feature>
<evidence type="ECO:0000256" key="9">
    <source>
        <dbReference type="ARBA" id="ARBA00023136"/>
    </source>
</evidence>
<evidence type="ECO:0000256" key="7">
    <source>
        <dbReference type="ARBA" id="ARBA00022989"/>
    </source>
</evidence>
<evidence type="ECO:0000256" key="10">
    <source>
        <dbReference type="RuleBase" id="RU361146"/>
    </source>
</evidence>
<dbReference type="Proteomes" id="UP001652660">
    <property type="component" value="Chromosome 3e"/>
</dbReference>
<evidence type="ECO:0000256" key="4">
    <source>
        <dbReference type="ARBA" id="ARBA00022723"/>
    </source>
</evidence>
<keyword evidence="10" id="KW-0547">Nucleotide-binding</keyword>
<dbReference type="PRINTS" id="PR00121">
    <property type="entry name" value="NAKATPASE"/>
</dbReference>
<evidence type="ECO:0000256" key="2">
    <source>
        <dbReference type="ARBA" id="ARBA00022448"/>
    </source>
</evidence>
<feature type="transmembrane region" description="Helical" evidence="10">
    <location>
        <begin position="814"/>
        <end position="833"/>
    </location>
</feature>
<dbReference type="SMART" id="SM00831">
    <property type="entry name" value="Cation_ATPase_N"/>
    <property type="match status" value="1"/>
</dbReference>
<keyword evidence="8 10" id="KW-0406">Ion transport</keyword>
<dbReference type="SUPFAM" id="SSF81660">
    <property type="entry name" value="Metal cation-transporting ATPase, ATP-binding domain N"/>
    <property type="match status" value="1"/>
</dbReference>
<dbReference type="InterPro" id="IPR023214">
    <property type="entry name" value="HAD_sf"/>
</dbReference>
<evidence type="ECO:0000256" key="6">
    <source>
        <dbReference type="ARBA" id="ARBA00022842"/>
    </source>
</evidence>
<proteinExistence type="inferred from homology"/>
<evidence type="ECO:0000259" key="11">
    <source>
        <dbReference type="SMART" id="SM00831"/>
    </source>
</evidence>
<dbReference type="GeneID" id="113735371"/>
<evidence type="ECO:0000256" key="5">
    <source>
        <dbReference type="ARBA" id="ARBA00022837"/>
    </source>
</evidence>